<protein>
    <submittedName>
        <fullName evidence="5">ABC transporter ATP-binding protein</fullName>
    </submittedName>
</protein>
<dbReference type="FunFam" id="3.40.50.300:FF:001031">
    <property type="entry name" value="Iron ABC transporter ATP-binding protein"/>
    <property type="match status" value="1"/>
</dbReference>
<dbReference type="InterPro" id="IPR027417">
    <property type="entry name" value="P-loop_NTPase"/>
</dbReference>
<dbReference type="PANTHER" id="PTHR42734">
    <property type="entry name" value="METAL TRANSPORT SYSTEM ATP-BINDING PROTEIN TM_0124-RELATED"/>
    <property type="match status" value="1"/>
</dbReference>
<dbReference type="Proteomes" id="UP000316252">
    <property type="component" value="Unassembled WGS sequence"/>
</dbReference>
<keyword evidence="1" id="KW-0813">Transport</keyword>
<dbReference type="PROSITE" id="PS50893">
    <property type="entry name" value="ABC_TRANSPORTER_2"/>
    <property type="match status" value="1"/>
</dbReference>
<organism evidence="5 6">
    <name type="scientific">Schumannella soli</name>
    <dbReference type="NCBI Taxonomy" id="2590779"/>
    <lineage>
        <taxon>Bacteria</taxon>
        <taxon>Bacillati</taxon>
        <taxon>Actinomycetota</taxon>
        <taxon>Actinomycetes</taxon>
        <taxon>Micrococcales</taxon>
        <taxon>Microbacteriaceae</taxon>
        <taxon>Schumannella</taxon>
    </lineage>
</organism>
<dbReference type="SMART" id="SM00382">
    <property type="entry name" value="AAA"/>
    <property type="match status" value="1"/>
</dbReference>
<dbReference type="RefSeq" id="WP_141163604.1">
    <property type="nucleotide sequence ID" value="NZ_VHQG01000002.1"/>
</dbReference>
<dbReference type="OrthoDB" id="9789994at2"/>
<keyword evidence="3 5" id="KW-0067">ATP-binding</keyword>
<dbReference type="InterPro" id="IPR003593">
    <property type="entry name" value="AAA+_ATPase"/>
</dbReference>
<keyword evidence="2" id="KW-0547">Nucleotide-binding</keyword>
<dbReference type="InterPro" id="IPR003439">
    <property type="entry name" value="ABC_transporter-like_ATP-bd"/>
</dbReference>
<gene>
    <name evidence="5" type="ORF">FJ657_10680</name>
</gene>
<evidence type="ECO:0000256" key="1">
    <source>
        <dbReference type="ARBA" id="ARBA00022448"/>
    </source>
</evidence>
<keyword evidence="6" id="KW-1185">Reference proteome</keyword>
<dbReference type="Pfam" id="PF00005">
    <property type="entry name" value="ABC_tran"/>
    <property type="match status" value="1"/>
</dbReference>
<dbReference type="AlphaFoldDB" id="A0A506Y5E9"/>
<dbReference type="GO" id="GO:0016887">
    <property type="term" value="F:ATP hydrolysis activity"/>
    <property type="evidence" value="ECO:0007669"/>
    <property type="project" value="InterPro"/>
</dbReference>
<evidence type="ECO:0000313" key="6">
    <source>
        <dbReference type="Proteomes" id="UP000316252"/>
    </source>
</evidence>
<evidence type="ECO:0000259" key="4">
    <source>
        <dbReference type="PROSITE" id="PS50893"/>
    </source>
</evidence>
<dbReference type="Gene3D" id="3.40.50.300">
    <property type="entry name" value="P-loop containing nucleotide triphosphate hydrolases"/>
    <property type="match status" value="1"/>
</dbReference>
<accession>A0A506Y5E9</accession>
<reference evidence="5 6" key="1">
    <citation type="submission" date="2019-06" db="EMBL/GenBank/DDBJ databases">
        <authorList>
            <person name="Li F."/>
        </authorList>
    </citation>
    <scope>NUCLEOTIDE SEQUENCE [LARGE SCALE GENOMIC DNA]</scope>
    <source>
        <strain evidence="5 6">10F1D-1</strain>
    </source>
</reference>
<evidence type="ECO:0000256" key="3">
    <source>
        <dbReference type="ARBA" id="ARBA00022840"/>
    </source>
</evidence>
<dbReference type="GO" id="GO:0005524">
    <property type="term" value="F:ATP binding"/>
    <property type="evidence" value="ECO:0007669"/>
    <property type="project" value="UniProtKB-KW"/>
</dbReference>
<evidence type="ECO:0000313" key="5">
    <source>
        <dbReference type="EMBL" id="TPW76248.1"/>
    </source>
</evidence>
<dbReference type="EMBL" id="VHQG01000002">
    <property type="protein sequence ID" value="TPW76248.1"/>
    <property type="molecule type" value="Genomic_DNA"/>
</dbReference>
<name>A0A506Y5E9_9MICO</name>
<evidence type="ECO:0000256" key="2">
    <source>
        <dbReference type="ARBA" id="ARBA00022741"/>
    </source>
</evidence>
<comment type="caution">
    <text evidence="5">The sequence shown here is derived from an EMBL/GenBank/DDBJ whole genome shotgun (WGS) entry which is preliminary data.</text>
</comment>
<dbReference type="InterPro" id="IPR050153">
    <property type="entry name" value="Metal_Ion_Import_ABC"/>
</dbReference>
<sequence length="261" mass="28603">MGSVLQLTDVSVVRDGNRILDRVSWEVQPTDRWVILGPNGAGKTTLLQVVSASIHATEGESILLGETVGKVDVFDLRPRIGFASSALARRIPADESVLDVVLTAAYSVTGRWNENYEDVDIRRARRVLAEWKLDHLAERRFGNLSDGEQKRVQIARSVMTDPELLLLDEPAASLDLGAREELVQLLGNYARSSEAPAMVMVTHHVEEIPPGFTHALLIADARVRAAGPIEDVITEPHLSEAFGLPLMVERSDDGRFAARAA</sequence>
<dbReference type="SUPFAM" id="SSF52540">
    <property type="entry name" value="P-loop containing nucleoside triphosphate hydrolases"/>
    <property type="match status" value="1"/>
</dbReference>
<feature type="domain" description="ABC transporter" evidence="4">
    <location>
        <begin position="5"/>
        <end position="245"/>
    </location>
</feature>
<proteinExistence type="predicted"/>